<accession>A0A428RY42</accession>
<name>A0A428RY42_9HYPO</name>
<reference evidence="1 2" key="1">
    <citation type="submission" date="2017-06" db="EMBL/GenBank/DDBJ databases">
        <title>Comparative genomic analysis of Ambrosia Fusariam Clade fungi.</title>
        <authorList>
            <person name="Stajich J.E."/>
            <person name="Carrillo J."/>
            <person name="Kijimoto T."/>
            <person name="Eskalen A."/>
            <person name="O'Donnell K."/>
            <person name="Kasson M."/>
        </authorList>
    </citation>
    <scope>NUCLEOTIDE SEQUENCE [LARGE SCALE GENOMIC DNA]</scope>
    <source>
        <strain evidence="1 2">NRRL62579</strain>
    </source>
</reference>
<dbReference type="EMBL" id="NKCK01000420">
    <property type="protein sequence ID" value="RSL82346.1"/>
    <property type="molecule type" value="Genomic_DNA"/>
</dbReference>
<dbReference type="Proteomes" id="UP000287144">
    <property type="component" value="Unassembled WGS sequence"/>
</dbReference>
<gene>
    <name evidence="1" type="ORF">CEP52_016990</name>
</gene>
<evidence type="ECO:0000313" key="1">
    <source>
        <dbReference type="EMBL" id="RSL82346.1"/>
    </source>
</evidence>
<keyword evidence="2" id="KW-1185">Reference proteome</keyword>
<evidence type="ECO:0000313" key="2">
    <source>
        <dbReference type="Proteomes" id="UP000287144"/>
    </source>
</evidence>
<organism evidence="1 2">
    <name type="scientific">Fusarium oligoseptatum</name>
    <dbReference type="NCBI Taxonomy" id="2604345"/>
    <lineage>
        <taxon>Eukaryota</taxon>
        <taxon>Fungi</taxon>
        <taxon>Dikarya</taxon>
        <taxon>Ascomycota</taxon>
        <taxon>Pezizomycotina</taxon>
        <taxon>Sordariomycetes</taxon>
        <taxon>Hypocreomycetidae</taxon>
        <taxon>Hypocreales</taxon>
        <taxon>Nectriaceae</taxon>
        <taxon>Fusarium</taxon>
        <taxon>Fusarium solani species complex</taxon>
    </lineage>
</organism>
<dbReference type="AlphaFoldDB" id="A0A428RY42"/>
<protein>
    <submittedName>
        <fullName evidence="1">Uncharacterized protein</fullName>
    </submittedName>
</protein>
<proteinExistence type="predicted"/>
<sequence>MPAAHLNESKAMRDLNLLLRGLVSLNSVANNGELTMSTMDSMHRLEHTLVSLDVWLKNLTAISVKANEKAVSASKAAKPVNFLSVVLNLLRWIPVKPSLPTINTDVLC</sequence>
<comment type="caution">
    <text evidence="1">The sequence shown here is derived from an EMBL/GenBank/DDBJ whole genome shotgun (WGS) entry which is preliminary data.</text>
</comment>